<reference evidence="2" key="1">
    <citation type="submission" date="2014-09" db="EMBL/GenBank/DDBJ databases">
        <authorList>
            <person name="Magalhaes I.L.F."/>
            <person name="Oliveira U."/>
            <person name="Santos F.R."/>
            <person name="Vidigal T.H.D.A."/>
            <person name="Brescovit A.D."/>
            <person name="Santos A.J."/>
        </authorList>
    </citation>
    <scope>NUCLEOTIDE SEQUENCE</scope>
    <source>
        <tissue evidence="2">Shoot tissue taken approximately 20 cm above the soil surface</tissue>
    </source>
</reference>
<dbReference type="AlphaFoldDB" id="A0A0A9BYL7"/>
<evidence type="ECO:0000313" key="2">
    <source>
        <dbReference type="EMBL" id="JAD64372.1"/>
    </source>
</evidence>
<reference evidence="2" key="2">
    <citation type="journal article" date="2015" name="Data Brief">
        <title>Shoot transcriptome of the giant reed, Arundo donax.</title>
        <authorList>
            <person name="Barrero R.A."/>
            <person name="Guerrero F.D."/>
            <person name="Moolhuijzen P."/>
            <person name="Goolsby J.A."/>
            <person name="Tidwell J."/>
            <person name="Bellgard S.E."/>
            <person name="Bellgard M.I."/>
        </authorList>
    </citation>
    <scope>NUCLEOTIDE SEQUENCE</scope>
    <source>
        <tissue evidence="2">Shoot tissue taken approximately 20 cm above the soil surface</tissue>
    </source>
</reference>
<feature type="region of interest" description="Disordered" evidence="1">
    <location>
        <begin position="1"/>
        <end position="44"/>
    </location>
</feature>
<protein>
    <submittedName>
        <fullName evidence="2">Uncharacterized protein</fullName>
    </submittedName>
</protein>
<dbReference type="EMBL" id="GBRH01233523">
    <property type="protein sequence ID" value="JAD64372.1"/>
    <property type="molecule type" value="Transcribed_RNA"/>
</dbReference>
<proteinExistence type="predicted"/>
<sequence>MTGQGHQTPEQIANRSVITNCRANQRRPSHSEKKSLRKNRNQFR</sequence>
<accession>A0A0A9BYL7</accession>
<feature type="compositionally biased region" description="Polar residues" evidence="1">
    <location>
        <begin position="1"/>
        <end position="23"/>
    </location>
</feature>
<name>A0A0A9BYL7_ARUDO</name>
<organism evidence="2">
    <name type="scientific">Arundo donax</name>
    <name type="common">Giant reed</name>
    <name type="synonym">Donax arundinaceus</name>
    <dbReference type="NCBI Taxonomy" id="35708"/>
    <lineage>
        <taxon>Eukaryota</taxon>
        <taxon>Viridiplantae</taxon>
        <taxon>Streptophyta</taxon>
        <taxon>Embryophyta</taxon>
        <taxon>Tracheophyta</taxon>
        <taxon>Spermatophyta</taxon>
        <taxon>Magnoliopsida</taxon>
        <taxon>Liliopsida</taxon>
        <taxon>Poales</taxon>
        <taxon>Poaceae</taxon>
        <taxon>PACMAD clade</taxon>
        <taxon>Arundinoideae</taxon>
        <taxon>Arundineae</taxon>
        <taxon>Arundo</taxon>
    </lineage>
</organism>
<feature type="compositionally biased region" description="Basic residues" evidence="1">
    <location>
        <begin position="35"/>
        <end position="44"/>
    </location>
</feature>
<evidence type="ECO:0000256" key="1">
    <source>
        <dbReference type="SAM" id="MobiDB-lite"/>
    </source>
</evidence>